<evidence type="ECO:0000313" key="3">
    <source>
        <dbReference type="EMBL" id="KAJ3442593.1"/>
    </source>
</evidence>
<evidence type="ECO:0000313" key="4">
    <source>
        <dbReference type="Proteomes" id="UP001146793"/>
    </source>
</evidence>
<reference evidence="3" key="1">
    <citation type="submission" date="2022-08" db="EMBL/GenBank/DDBJ databases">
        <title>Novel sulphate-reducing endosymbionts in the free-living metamonad Anaeramoeba.</title>
        <authorList>
            <person name="Jerlstrom-Hultqvist J."/>
            <person name="Cepicka I."/>
            <person name="Gallot-Lavallee L."/>
            <person name="Salas-Leiva D."/>
            <person name="Curtis B.A."/>
            <person name="Zahonova K."/>
            <person name="Pipaliya S."/>
            <person name="Dacks J."/>
            <person name="Roger A.J."/>
        </authorList>
    </citation>
    <scope>NUCLEOTIDE SEQUENCE</scope>
    <source>
        <strain evidence="3">Busselton2</strain>
    </source>
</reference>
<proteinExistence type="predicted"/>
<sequence length="165" mass="19366">MTTEKKETKEILNVIGKIGNDDFTDEEIKRFYQIFKYHSEDEKGVPLSKLGTTLRLFDQQISNRQTLRFQKQFSSKDLSYLTFQNMITIAAHLKKDELIDNYTGYLKFLDENDNGTIYASELKYALKNTGEKMTEKEIEQIFQQLEISNEGSINIQEFLQKIILK</sequence>
<dbReference type="EMBL" id="JANTQA010000026">
    <property type="protein sequence ID" value="KAJ3442593.1"/>
    <property type="molecule type" value="Genomic_DNA"/>
</dbReference>
<dbReference type="PROSITE" id="PS50222">
    <property type="entry name" value="EF_HAND_2"/>
    <property type="match status" value="2"/>
</dbReference>
<dbReference type="CDD" id="cd00051">
    <property type="entry name" value="EFh"/>
    <property type="match status" value="1"/>
</dbReference>
<dbReference type="SUPFAM" id="SSF47473">
    <property type="entry name" value="EF-hand"/>
    <property type="match status" value="1"/>
</dbReference>
<evidence type="ECO:0000256" key="1">
    <source>
        <dbReference type="ARBA" id="ARBA00022737"/>
    </source>
</evidence>
<dbReference type="Pfam" id="PF13499">
    <property type="entry name" value="EF-hand_7"/>
    <property type="match status" value="1"/>
</dbReference>
<comment type="caution">
    <text evidence="3">The sequence shown here is derived from an EMBL/GenBank/DDBJ whole genome shotgun (WGS) entry which is preliminary data.</text>
</comment>
<dbReference type="PANTHER" id="PTHR23048">
    <property type="entry name" value="MYOSIN LIGHT CHAIN 1, 3"/>
    <property type="match status" value="1"/>
</dbReference>
<dbReference type="Gene3D" id="1.10.238.10">
    <property type="entry name" value="EF-hand"/>
    <property type="match status" value="1"/>
</dbReference>
<dbReference type="AlphaFoldDB" id="A0AAV7ZQG0"/>
<feature type="domain" description="EF-hand" evidence="2">
    <location>
        <begin position="97"/>
        <end position="132"/>
    </location>
</feature>
<dbReference type="InterPro" id="IPR011992">
    <property type="entry name" value="EF-hand-dom_pair"/>
</dbReference>
<protein>
    <submittedName>
        <fullName evidence="3">Myosin light chain 1</fullName>
    </submittedName>
</protein>
<organism evidence="3 4">
    <name type="scientific">Anaeramoeba flamelloides</name>
    <dbReference type="NCBI Taxonomy" id="1746091"/>
    <lineage>
        <taxon>Eukaryota</taxon>
        <taxon>Metamonada</taxon>
        <taxon>Anaeramoebidae</taxon>
        <taxon>Anaeramoeba</taxon>
    </lineage>
</organism>
<dbReference type="Proteomes" id="UP001146793">
    <property type="component" value="Unassembled WGS sequence"/>
</dbReference>
<keyword evidence="1" id="KW-0677">Repeat</keyword>
<dbReference type="GO" id="GO:0005509">
    <property type="term" value="F:calcium ion binding"/>
    <property type="evidence" value="ECO:0007669"/>
    <property type="project" value="InterPro"/>
</dbReference>
<dbReference type="GO" id="GO:0016460">
    <property type="term" value="C:myosin II complex"/>
    <property type="evidence" value="ECO:0007669"/>
    <property type="project" value="TreeGrafter"/>
</dbReference>
<dbReference type="InterPro" id="IPR050230">
    <property type="entry name" value="CALM/Myosin/TropC-like"/>
</dbReference>
<accession>A0AAV7ZQG0</accession>
<evidence type="ECO:0000259" key="2">
    <source>
        <dbReference type="PROSITE" id="PS50222"/>
    </source>
</evidence>
<dbReference type="FunFam" id="1.10.238.10:FF:000003">
    <property type="entry name" value="Calmodulin A"/>
    <property type="match status" value="1"/>
</dbReference>
<dbReference type="InterPro" id="IPR002048">
    <property type="entry name" value="EF_hand_dom"/>
</dbReference>
<name>A0AAV7ZQG0_9EUKA</name>
<dbReference type="PANTHER" id="PTHR23048:SF0">
    <property type="entry name" value="CALMODULIN LIKE 3"/>
    <property type="match status" value="1"/>
</dbReference>
<feature type="domain" description="EF-hand" evidence="2">
    <location>
        <begin position="133"/>
        <end position="165"/>
    </location>
</feature>
<gene>
    <name evidence="3" type="ORF">M0812_12331</name>
</gene>